<evidence type="ECO:0000256" key="2">
    <source>
        <dbReference type="SAM" id="SignalP"/>
    </source>
</evidence>
<dbReference type="EMBL" id="OX451735">
    <property type="protein sequence ID" value="CAI8592630.1"/>
    <property type="molecule type" value="Genomic_DNA"/>
</dbReference>
<keyword evidence="2" id="KW-0732">Signal</keyword>
<feature type="signal peptide" evidence="2">
    <location>
        <begin position="1"/>
        <end position="25"/>
    </location>
</feature>
<proteinExistence type="predicted"/>
<feature type="compositionally biased region" description="Low complexity" evidence="1">
    <location>
        <begin position="58"/>
        <end position="70"/>
    </location>
</feature>
<evidence type="ECO:0008006" key="5">
    <source>
        <dbReference type="Google" id="ProtNLM"/>
    </source>
</evidence>
<reference evidence="3 4" key="1">
    <citation type="submission" date="2023-01" db="EMBL/GenBank/DDBJ databases">
        <authorList>
            <person name="Kreplak J."/>
        </authorList>
    </citation>
    <scope>NUCLEOTIDE SEQUENCE [LARGE SCALE GENOMIC DNA]</scope>
</reference>
<dbReference type="PANTHER" id="PTHR36733">
    <property type="entry name" value="CELL WALL PROTEIN-RELATED"/>
    <property type="match status" value="1"/>
</dbReference>
<organism evidence="3 4">
    <name type="scientific">Vicia faba</name>
    <name type="common">Broad bean</name>
    <name type="synonym">Faba vulgaris</name>
    <dbReference type="NCBI Taxonomy" id="3906"/>
    <lineage>
        <taxon>Eukaryota</taxon>
        <taxon>Viridiplantae</taxon>
        <taxon>Streptophyta</taxon>
        <taxon>Embryophyta</taxon>
        <taxon>Tracheophyta</taxon>
        <taxon>Spermatophyta</taxon>
        <taxon>Magnoliopsida</taxon>
        <taxon>eudicotyledons</taxon>
        <taxon>Gunneridae</taxon>
        <taxon>Pentapetalae</taxon>
        <taxon>rosids</taxon>
        <taxon>fabids</taxon>
        <taxon>Fabales</taxon>
        <taxon>Fabaceae</taxon>
        <taxon>Papilionoideae</taxon>
        <taxon>50 kb inversion clade</taxon>
        <taxon>NPAAA clade</taxon>
        <taxon>Hologalegina</taxon>
        <taxon>IRL clade</taxon>
        <taxon>Fabeae</taxon>
        <taxon>Vicia</taxon>
    </lineage>
</organism>
<gene>
    <name evidence="3" type="ORF">VFH_I050000</name>
</gene>
<accession>A0AAV0Z287</accession>
<feature type="compositionally biased region" description="Low complexity" evidence="1">
    <location>
        <begin position="111"/>
        <end position="125"/>
    </location>
</feature>
<sequence>MANKASSFLALVLIANVVLSTTCQARNSIPNKSNTDDKKEPQWFFHFDGIPGFGRGGLPPLFGSTPQSPSNGGGGGEGAGSESGPGSAPPLGGGYVPGGDDTFVPNPGNEVPIGGAVPVPVAVHP</sequence>
<dbReference type="AlphaFoldDB" id="A0AAV0Z287"/>
<protein>
    <recommendedName>
        <fullName evidence="5">Cell wall protein</fullName>
    </recommendedName>
</protein>
<keyword evidence="4" id="KW-1185">Reference proteome</keyword>
<dbReference type="Proteomes" id="UP001157006">
    <property type="component" value="Chromosome 1S"/>
</dbReference>
<evidence type="ECO:0000313" key="4">
    <source>
        <dbReference type="Proteomes" id="UP001157006"/>
    </source>
</evidence>
<name>A0AAV0Z287_VICFA</name>
<evidence type="ECO:0000256" key="1">
    <source>
        <dbReference type="SAM" id="MobiDB-lite"/>
    </source>
</evidence>
<feature type="chain" id="PRO_5043426774" description="Cell wall protein" evidence="2">
    <location>
        <begin position="26"/>
        <end position="125"/>
    </location>
</feature>
<feature type="compositionally biased region" description="Gly residues" evidence="1">
    <location>
        <begin position="71"/>
        <end position="83"/>
    </location>
</feature>
<feature type="region of interest" description="Disordered" evidence="1">
    <location>
        <begin position="55"/>
        <end position="125"/>
    </location>
</feature>
<dbReference type="InterPro" id="IPR034565">
    <property type="entry name" value="Put_cell_wall"/>
</dbReference>
<dbReference type="PANTHER" id="PTHR36733:SF1">
    <property type="entry name" value="CELL WALL PROTEIN-RELATED"/>
    <property type="match status" value="1"/>
</dbReference>
<evidence type="ECO:0000313" key="3">
    <source>
        <dbReference type="EMBL" id="CAI8592630.1"/>
    </source>
</evidence>